<keyword evidence="6 13" id="KW-0479">Metal-binding</keyword>
<reference evidence="15 16" key="1">
    <citation type="journal article" date="2016" name="Nat. Commun.">
        <title>Thousands of microbial genomes shed light on interconnected biogeochemical processes in an aquifer system.</title>
        <authorList>
            <person name="Anantharaman K."/>
            <person name="Brown C.T."/>
            <person name="Hug L.A."/>
            <person name="Sharon I."/>
            <person name="Castelle C.J."/>
            <person name="Probst A.J."/>
            <person name="Thomas B.C."/>
            <person name="Singh A."/>
            <person name="Wilkins M.J."/>
            <person name="Karaoz U."/>
            <person name="Brodie E.L."/>
            <person name="Williams K.H."/>
            <person name="Hubbard S.S."/>
            <person name="Banfield J.F."/>
        </authorList>
    </citation>
    <scope>NUCLEOTIDE SEQUENCE [LARGE SCALE GENOMIC DNA]</scope>
</reference>
<dbReference type="InterPro" id="IPR024909">
    <property type="entry name" value="Cys-tRNA/MSH_ligase"/>
</dbReference>
<evidence type="ECO:0000256" key="6">
    <source>
        <dbReference type="ARBA" id="ARBA00022723"/>
    </source>
</evidence>
<accession>A0A1G1XUK9</accession>
<keyword evidence="7 13" id="KW-0547">Nucleotide-binding</keyword>
<dbReference type="Pfam" id="PF09190">
    <property type="entry name" value="DALR_2"/>
    <property type="match status" value="1"/>
</dbReference>
<feature type="binding site" evidence="13">
    <location>
        <position position="29"/>
    </location>
    <ligand>
        <name>Zn(2+)</name>
        <dbReference type="ChEBI" id="CHEBI:29105"/>
    </ligand>
</feature>
<comment type="catalytic activity">
    <reaction evidence="12 13">
        <text>tRNA(Cys) + L-cysteine + ATP = L-cysteinyl-tRNA(Cys) + AMP + diphosphate</text>
        <dbReference type="Rhea" id="RHEA:17773"/>
        <dbReference type="Rhea" id="RHEA-COMP:9661"/>
        <dbReference type="Rhea" id="RHEA-COMP:9679"/>
        <dbReference type="ChEBI" id="CHEBI:30616"/>
        <dbReference type="ChEBI" id="CHEBI:33019"/>
        <dbReference type="ChEBI" id="CHEBI:35235"/>
        <dbReference type="ChEBI" id="CHEBI:78442"/>
        <dbReference type="ChEBI" id="CHEBI:78517"/>
        <dbReference type="ChEBI" id="CHEBI:456215"/>
        <dbReference type="EC" id="6.1.1.16"/>
    </reaction>
</comment>
<dbReference type="SMART" id="SM00840">
    <property type="entry name" value="DALR_2"/>
    <property type="match status" value="1"/>
</dbReference>
<evidence type="ECO:0000256" key="1">
    <source>
        <dbReference type="ARBA" id="ARBA00004496"/>
    </source>
</evidence>
<dbReference type="InterPro" id="IPR015273">
    <property type="entry name" value="Cys-tRNA-synt_Ia_DALR"/>
</dbReference>
<dbReference type="GO" id="GO:0005524">
    <property type="term" value="F:ATP binding"/>
    <property type="evidence" value="ECO:0007669"/>
    <property type="project" value="UniProtKB-UniRule"/>
</dbReference>
<dbReference type="SUPFAM" id="SSF47323">
    <property type="entry name" value="Anticodon-binding domain of a subclass of class I aminoacyl-tRNA synthetases"/>
    <property type="match status" value="1"/>
</dbReference>
<dbReference type="GO" id="GO:0008270">
    <property type="term" value="F:zinc ion binding"/>
    <property type="evidence" value="ECO:0007669"/>
    <property type="project" value="UniProtKB-UniRule"/>
</dbReference>
<evidence type="ECO:0000256" key="11">
    <source>
        <dbReference type="ARBA" id="ARBA00023146"/>
    </source>
</evidence>
<dbReference type="InterPro" id="IPR009080">
    <property type="entry name" value="tRNAsynth_Ia_anticodon-bd"/>
</dbReference>
<evidence type="ECO:0000313" key="15">
    <source>
        <dbReference type="EMBL" id="OGY43785.1"/>
    </source>
</evidence>
<evidence type="ECO:0000256" key="7">
    <source>
        <dbReference type="ARBA" id="ARBA00022741"/>
    </source>
</evidence>
<dbReference type="FunFam" id="3.40.50.620:FF:000068">
    <property type="entry name" value="Cysteine--tRNA ligase"/>
    <property type="match status" value="1"/>
</dbReference>
<dbReference type="GO" id="GO:0004817">
    <property type="term" value="F:cysteine-tRNA ligase activity"/>
    <property type="evidence" value="ECO:0007669"/>
    <property type="project" value="UniProtKB-UniRule"/>
</dbReference>
<comment type="caution">
    <text evidence="15">The sequence shown here is derived from an EMBL/GenBank/DDBJ whole genome shotgun (WGS) entry which is preliminary data.</text>
</comment>
<dbReference type="InterPro" id="IPR056411">
    <property type="entry name" value="CysS_C"/>
</dbReference>
<dbReference type="PRINTS" id="PR00983">
    <property type="entry name" value="TRNASYNTHCYS"/>
</dbReference>
<feature type="domain" description="Cysteinyl-tRNA synthetase class Ia DALR" evidence="14">
    <location>
        <begin position="340"/>
        <end position="398"/>
    </location>
</feature>
<dbReference type="InterPro" id="IPR032678">
    <property type="entry name" value="tRNA-synt_1_cat_dom"/>
</dbReference>
<dbReference type="HAMAP" id="MF_00041">
    <property type="entry name" value="Cys_tRNA_synth"/>
    <property type="match status" value="1"/>
</dbReference>
<keyword evidence="4 13" id="KW-0963">Cytoplasm</keyword>
<evidence type="ECO:0000259" key="14">
    <source>
        <dbReference type="SMART" id="SM00840"/>
    </source>
</evidence>
<dbReference type="NCBIfam" id="TIGR00435">
    <property type="entry name" value="cysS"/>
    <property type="match status" value="1"/>
</dbReference>
<dbReference type="Gene3D" id="1.20.120.1910">
    <property type="entry name" value="Cysteine-tRNA ligase, C-terminal anti-codon recognition domain"/>
    <property type="match status" value="1"/>
</dbReference>
<evidence type="ECO:0000256" key="12">
    <source>
        <dbReference type="ARBA" id="ARBA00047398"/>
    </source>
</evidence>
<sequence>MNLVLYDSATRKKRAFILADENRITMYVCGPTVYSYAHIGNFRPAVVFDILFRVLRHHYGAESVVYARNITDIDDKIIRASQETGEPIESITAKFSAIYHEESAELNVLPPTIEPIATNYIGEMVSMVERLTANGFAYVADGHVLFATKRFDAYGSFSGADHDEMLAGARVEVASYKQNPADFVLWKPSKPNEPGWESPWGRGRPGWHLECSTMIGKELGMTIDIHGGGQDLRFPHHENEIAQSAGVHGGAPLARYWVHNGFLQMGADKMSKSLGNIVLVRDLLKRWQGEVLRFALLSAQYRKPLEWSNDLLAQAKQQLDRFYRVVEEAPEVVPSAPPQNFIDALDDNLNTPVAIAALHSLRDRITDMKGDNRMEAIASFKAAGQMLGLLTTNPRQWFEGKPSKDLSVAEIEELIRQRAIAREKRDFAGADRIRDQLSTHHVVVEDGPTGTTWRRK</sequence>
<protein>
    <recommendedName>
        <fullName evidence="13">Cysteine--tRNA ligase</fullName>
        <ecNumber evidence="13">6.1.1.16</ecNumber>
    </recommendedName>
    <alternativeName>
        <fullName evidence="13">Cysteinyl-tRNA synthetase</fullName>
        <shortName evidence="13">CysRS</shortName>
    </alternativeName>
</protein>
<gene>
    <name evidence="13" type="primary">cysS</name>
    <name evidence="15" type="ORF">A2729_00745</name>
</gene>
<evidence type="ECO:0000256" key="13">
    <source>
        <dbReference type="HAMAP-Rule" id="MF_00041"/>
    </source>
</evidence>
<evidence type="ECO:0000313" key="16">
    <source>
        <dbReference type="Proteomes" id="UP000178930"/>
    </source>
</evidence>
<dbReference type="GO" id="GO:0005829">
    <property type="term" value="C:cytosol"/>
    <property type="evidence" value="ECO:0007669"/>
    <property type="project" value="TreeGrafter"/>
</dbReference>
<feature type="binding site" evidence="13">
    <location>
        <position position="211"/>
    </location>
    <ligand>
        <name>Zn(2+)</name>
        <dbReference type="ChEBI" id="CHEBI:29105"/>
    </ligand>
</feature>
<proteinExistence type="inferred from homology"/>
<dbReference type="PANTHER" id="PTHR10890:SF3">
    <property type="entry name" value="CYSTEINE--TRNA LIGASE, CYTOPLASMIC"/>
    <property type="match status" value="1"/>
</dbReference>
<evidence type="ECO:0000256" key="8">
    <source>
        <dbReference type="ARBA" id="ARBA00022833"/>
    </source>
</evidence>
<dbReference type="InterPro" id="IPR014729">
    <property type="entry name" value="Rossmann-like_a/b/a_fold"/>
</dbReference>
<evidence type="ECO:0000256" key="2">
    <source>
        <dbReference type="ARBA" id="ARBA00005594"/>
    </source>
</evidence>
<dbReference type="Pfam" id="PF23493">
    <property type="entry name" value="CysS_C"/>
    <property type="match status" value="1"/>
</dbReference>
<keyword evidence="8 13" id="KW-0862">Zinc</keyword>
<feature type="binding site" evidence="13">
    <location>
        <position position="272"/>
    </location>
    <ligand>
        <name>ATP</name>
        <dbReference type="ChEBI" id="CHEBI:30616"/>
    </ligand>
</feature>
<feature type="short sequence motif" description="'HIGH' region" evidence="13">
    <location>
        <begin position="31"/>
        <end position="41"/>
    </location>
</feature>
<dbReference type="InterPro" id="IPR015803">
    <property type="entry name" value="Cys-tRNA-ligase"/>
</dbReference>
<dbReference type="STRING" id="1797532.A2729_00745"/>
<name>A0A1G1XUK9_9BACT</name>
<keyword evidence="11 13" id="KW-0030">Aminoacyl-tRNA synthetase</keyword>
<evidence type="ECO:0000256" key="9">
    <source>
        <dbReference type="ARBA" id="ARBA00022840"/>
    </source>
</evidence>
<organism evidence="15 16">
    <name type="scientific">Candidatus Buchananbacteria bacterium RIFCSPHIGHO2_01_FULL_39_14</name>
    <dbReference type="NCBI Taxonomy" id="1797532"/>
    <lineage>
        <taxon>Bacteria</taxon>
        <taxon>Candidatus Buchananiibacteriota</taxon>
    </lineage>
</organism>
<feature type="short sequence motif" description="'KMSKS' region" evidence="13">
    <location>
        <begin position="269"/>
        <end position="273"/>
    </location>
</feature>
<feature type="binding site" evidence="13">
    <location>
        <position position="236"/>
    </location>
    <ligand>
        <name>Zn(2+)</name>
        <dbReference type="ChEBI" id="CHEBI:29105"/>
    </ligand>
</feature>
<keyword evidence="10 13" id="KW-0648">Protein biosynthesis</keyword>
<dbReference type="CDD" id="cd00672">
    <property type="entry name" value="CysRS_core"/>
    <property type="match status" value="1"/>
</dbReference>
<keyword evidence="5 13" id="KW-0436">Ligase</keyword>
<evidence type="ECO:0000256" key="3">
    <source>
        <dbReference type="ARBA" id="ARBA00011245"/>
    </source>
</evidence>
<feature type="binding site" evidence="13">
    <location>
        <position position="240"/>
    </location>
    <ligand>
        <name>Zn(2+)</name>
        <dbReference type="ChEBI" id="CHEBI:29105"/>
    </ligand>
</feature>
<keyword evidence="9 13" id="KW-0067">ATP-binding</keyword>
<dbReference type="Gene3D" id="3.40.50.620">
    <property type="entry name" value="HUPs"/>
    <property type="match status" value="1"/>
</dbReference>
<dbReference type="PANTHER" id="PTHR10890">
    <property type="entry name" value="CYSTEINYL-TRNA SYNTHETASE"/>
    <property type="match status" value="1"/>
</dbReference>
<dbReference type="SUPFAM" id="SSF52374">
    <property type="entry name" value="Nucleotidylyl transferase"/>
    <property type="match status" value="1"/>
</dbReference>
<evidence type="ECO:0000256" key="4">
    <source>
        <dbReference type="ARBA" id="ARBA00022490"/>
    </source>
</evidence>
<comment type="subunit">
    <text evidence="3 13">Monomer.</text>
</comment>
<dbReference type="Pfam" id="PF01406">
    <property type="entry name" value="tRNA-synt_1e"/>
    <property type="match status" value="1"/>
</dbReference>
<comment type="subcellular location">
    <subcellularLocation>
        <location evidence="1 13">Cytoplasm</location>
    </subcellularLocation>
</comment>
<comment type="cofactor">
    <cofactor evidence="13">
        <name>Zn(2+)</name>
        <dbReference type="ChEBI" id="CHEBI:29105"/>
    </cofactor>
    <text evidence="13">Binds 1 zinc ion per subunit.</text>
</comment>
<dbReference type="AlphaFoldDB" id="A0A1G1XUK9"/>
<dbReference type="EMBL" id="MHIB01000030">
    <property type="protein sequence ID" value="OGY43785.1"/>
    <property type="molecule type" value="Genomic_DNA"/>
</dbReference>
<comment type="similarity">
    <text evidence="2 13">Belongs to the class-I aminoacyl-tRNA synthetase family.</text>
</comment>
<dbReference type="EC" id="6.1.1.16" evidence="13"/>
<evidence type="ECO:0000256" key="5">
    <source>
        <dbReference type="ARBA" id="ARBA00022598"/>
    </source>
</evidence>
<evidence type="ECO:0000256" key="10">
    <source>
        <dbReference type="ARBA" id="ARBA00022917"/>
    </source>
</evidence>
<dbReference type="Proteomes" id="UP000178930">
    <property type="component" value="Unassembled WGS sequence"/>
</dbReference>
<dbReference type="GO" id="GO:0006423">
    <property type="term" value="P:cysteinyl-tRNA aminoacylation"/>
    <property type="evidence" value="ECO:0007669"/>
    <property type="project" value="UniProtKB-UniRule"/>
</dbReference>